<dbReference type="InterPro" id="IPR016181">
    <property type="entry name" value="Acyl_CoA_acyltransferase"/>
</dbReference>
<dbReference type="PROSITE" id="PS51186">
    <property type="entry name" value="GNAT"/>
    <property type="match status" value="1"/>
</dbReference>
<dbReference type="EMBL" id="JARLKZ010000002">
    <property type="protein sequence ID" value="MEC0238487.1"/>
    <property type="molecule type" value="Genomic_DNA"/>
</dbReference>
<reference evidence="2 3" key="1">
    <citation type="submission" date="2023-03" db="EMBL/GenBank/DDBJ databases">
        <title>Bacillus Genome Sequencing.</title>
        <authorList>
            <person name="Dunlap C."/>
        </authorList>
    </citation>
    <scope>NUCLEOTIDE SEQUENCE [LARGE SCALE GENOMIC DNA]</scope>
    <source>
        <strain evidence="2 3">BD-525</strain>
    </source>
</reference>
<comment type="caution">
    <text evidence="2">The sequence shown here is derived from an EMBL/GenBank/DDBJ whole genome shotgun (WGS) entry which is preliminary data.</text>
</comment>
<proteinExistence type="predicted"/>
<feature type="domain" description="N-acetyltransferase" evidence="1">
    <location>
        <begin position="3"/>
        <end position="151"/>
    </location>
</feature>
<dbReference type="CDD" id="cd04301">
    <property type="entry name" value="NAT_SF"/>
    <property type="match status" value="1"/>
</dbReference>
<dbReference type="RefSeq" id="WP_326085116.1">
    <property type="nucleotide sequence ID" value="NZ_JARLKZ010000002.1"/>
</dbReference>
<dbReference type="Proteomes" id="UP001344632">
    <property type="component" value="Unassembled WGS sequence"/>
</dbReference>
<dbReference type="SUPFAM" id="SSF55729">
    <property type="entry name" value="Acyl-CoA N-acyltransferases (Nat)"/>
    <property type="match status" value="1"/>
</dbReference>
<dbReference type="Pfam" id="PF00583">
    <property type="entry name" value="Acetyltransf_1"/>
    <property type="match status" value="1"/>
</dbReference>
<dbReference type="Gene3D" id="3.40.630.30">
    <property type="match status" value="1"/>
</dbReference>
<keyword evidence="3" id="KW-1185">Reference proteome</keyword>
<keyword evidence="2" id="KW-0012">Acyltransferase</keyword>
<dbReference type="InterPro" id="IPR000182">
    <property type="entry name" value="GNAT_dom"/>
</dbReference>
<name>A0ABU6GFI7_9BACL</name>
<gene>
    <name evidence="2" type="ORF">P4H66_01200</name>
</gene>
<protein>
    <submittedName>
        <fullName evidence="2">GNAT family N-acetyltransferase</fullName>
        <ecNumber evidence="2">2.3.1.-</ecNumber>
    </submittedName>
</protein>
<accession>A0ABU6GFI7</accession>
<evidence type="ECO:0000313" key="2">
    <source>
        <dbReference type="EMBL" id="MEC0238487.1"/>
    </source>
</evidence>
<evidence type="ECO:0000313" key="3">
    <source>
        <dbReference type="Proteomes" id="UP001344632"/>
    </source>
</evidence>
<keyword evidence="2" id="KW-0808">Transferase</keyword>
<dbReference type="GO" id="GO:0016746">
    <property type="term" value="F:acyltransferase activity"/>
    <property type="evidence" value="ECO:0007669"/>
    <property type="project" value="UniProtKB-KW"/>
</dbReference>
<sequence length="162" mass="19135">MDINLVPVTQTEKKLLSNLYQLYNYDFSEYTDQDIQSDGKYEGDIDYFWEGDLRWHPYIIEVSGIIAGFTVVLLENMDTDPDPTHVIYDFMILKKFRRNGIGSAAALKIFSLYKANWKIAQMQANTPAISFWRKVIKSYTKDHYTEIFREDRQKYIQAFSNK</sequence>
<organism evidence="2 3">
    <name type="scientific">Paenibacillus dokdonensis</name>
    <dbReference type="NCBI Taxonomy" id="2567944"/>
    <lineage>
        <taxon>Bacteria</taxon>
        <taxon>Bacillati</taxon>
        <taxon>Bacillota</taxon>
        <taxon>Bacilli</taxon>
        <taxon>Bacillales</taxon>
        <taxon>Paenibacillaceae</taxon>
        <taxon>Paenibacillus</taxon>
    </lineage>
</organism>
<evidence type="ECO:0000259" key="1">
    <source>
        <dbReference type="PROSITE" id="PS51186"/>
    </source>
</evidence>
<dbReference type="EC" id="2.3.1.-" evidence="2"/>